<keyword evidence="1" id="KW-0472">Membrane</keyword>
<evidence type="ECO:0008006" key="4">
    <source>
        <dbReference type="Google" id="ProtNLM"/>
    </source>
</evidence>
<comment type="caution">
    <text evidence="2">The sequence shown here is derived from an EMBL/GenBank/DDBJ whole genome shotgun (WGS) entry which is preliminary data.</text>
</comment>
<feature type="transmembrane region" description="Helical" evidence="1">
    <location>
        <begin position="375"/>
        <end position="397"/>
    </location>
</feature>
<evidence type="ECO:0000313" key="2">
    <source>
        <dbReference type="EMBL" id="GGJ54809.1"/>
    </source>
</evidence>
<protein>
    <recommendedName>
        <fullName evidence="4">ABC transporter permease</fullName>
    </recommendedName>
</protein>
<feature type="transmembrane region" description="Helical" evidence="1">
    <location>
        <begin position="146"/>
        <end position="168"/>
    </location>
</feature>
<gene>
    <name evidence="2" type="ORF">GCM10008938_46080</name>
</gene>
<keyword evidence="1" id="KW-0812">Transmembrane</keyword>
<evidence type="ECO:0000256" key="1">
    <source>
        <dbReference type="SAM" id="Phobius"/>
    </source>
</evidence>
<keyword evidence="3" id="KW-1185">Reference proteome</keyword>
<reference evidence="3" key="1">
    <citation type="journal article" date="2019" name="Int. J. Syst. Evol. Microbiol.">
        <title>The Global Catalogue of Microorganisms (GCM) 10K type strain sequencing project: providing services to taxonomists for standard genome sequencing and annotation.</title>
        <authorList>
            <consortium name="The Broad Institute Genomics Platform"/>
            <consortium name="The Broad Institute Genome Sequencing Center for Infectious Disease"/>
            <person name="Wu L."/>
            <person name="Ma J."/>
        </authorList>
    </citation>
    <scope>NUCLEOTIDE SEQUENCE [LARGE SCALE GENOMIC DNA]</scope>
    <source>
        <strain evidence="3">JCM 14370</strain>
    </source>
</reference>
<evidence type="ECO:0000313" key="3">
    <source>
        <dbReference type="Proteomes" id="UP000632222"/>
    </source>
</evidence>
<feature type="transmembrane region" description="Helical" evidence="1">
    <location>
        <begin position="180"/>
        <end position="201"/>
    </location>
</feature>
<name>A0ABQ2DE74_9DEIO</name>
<feature type="transmembrane region" description="Helical" evidence="1">
    <location>
        <begin position="57"/>
        <end position="79"/>
    </location>
</feature>
<sequence length="488" mass="53243">MRSLRLASADLKDRLRSPYVILALLVMVVLTSSYLPAKDASYVTLIAMNTRGIYNSAWVGLVVAILGAMLFTLPGFYLVKNALERDHRLGVWQLVFSSPIQKFTYLCSKAFSNFALLSFLALTVAITALPIQLFRGEAAEVHAAQLFLPTLFVTLPSMFLVSCLAVFFEAARGLRAGAGNLIYFFLWSGLVIPSLAVNAHFPDPLGVAAIMKDILYSISAQPNLQDINIGVTENLKVHTFTWTGFDWTPAYLLGRLGWMFAGLLLLGWGAAIYQAPRKTAYRAAKTSQKPVRGMRPGPVWLTVLNLELRIALKGTPFGALLLAAALWAAGFVFPQVMLPLLLVAPVLVLSRLGSSAYQHQLPGVLFTTLNGDRLLFFKWAAAVLISFALCSSVFLRFLANGQVLEALTVLAAALFTGTLSIALGALSQNHTLFEVLYFVLWYLGAFNHWPVLDYTASAALPVVVALSGILLFSAQTLQTTRLRAGLLH</sequence>
<keyword evidence="1" id="KW-1133">Transmembrane helix</keyword>
<accession>A0ABQ2DE74</accession>
<dbReference type="RefSeq" id="WP_189007691.1">
    <property type="nucleotide sequence ID" value="NZ_BMOD01000031.1"/>
</dbReference>
<proteinExistence type="predicted"/>
<feature type="transmembrane region" description="Helical" evidence="1">
    <location>
        <begin position="403"/>
        <end position="423"/>
    </location>
</feature>
<feature type="transmembrane region" description="Helical" evidence="1">
    <location>
        <begin position="256"/>
        <end position="275"/>
    </location>
</feature>
<feature type="transmembrane region" description="Helical" evidence="1">
    <location>
        <begin position="310"/>
        <end position="330"/>
    </location>
</feature>
<dbReference type="EMBL" id="BMOD01000031">
    <property type="protein sequence ID" value="GGJ54809.1"/>
    <property type="molecule type" value="Genomic_DNA"/>
</dbReference>
<feature type="transmembrane region" description="Helical" evidence="1">
    <location>
        <begin position="458"/>
        <end position="477"/>
    </location>
</feature>
<feature type="transmembrane region" description="Helical" evidence="1">
    <location>
        <begin position="20"/>
        <end position="37"/>
    </location>
</feature>
<feature type="transmembrane region" description="Helical" evidence="1">
    <location>
        <begin position="110"/>
        <end position="134"/>
    </location>
</feature>
<organism evidence="2 3">
    <name type="scientific">Deinococcus roseus</name>
    <dbReference type="NCBI Taxonomy" id="392414"/>
    <lineage>
        <taxon>Bacteria</taxon>
        <taxon>Thermotogati</taxon>
        <taxon>Deinococcota</taxon>
        <taxon>Deinococci</taxon>
        <taxon>Deinococcales</taxon>
        <taxon>Deinococcaceae</taxon>
        <taxon>Deinococcus</taxon>
    </lineage>
</organism>
<dbReference type="Proteomes" id="UP000632222">
    <property type="component" value="Unassembled WGS sequence"/>
</dbReference>